<dbReference type="PROSITE" id="PS50112">
    <property type="entry name" value="PAS"/>
    <property type="match status" value="1"/>
</dbReference>
<evidence type="ECO:0000259" key="4">
    <source>
        <dbReference type="PROSITE" id="PS50112"/>
    </source>
</evidence>
<dbReference type="EMBL" id="CP159925">
    <property type="protein sequence ID" value="XCO75158.1"/>
    <property type="molecule type" value="Genomic_DNA"/>
</dbReference>
<proteinExistence type="predicted"/>
<dbReference type="Pfam" id="PF13424">
    <property type="entry name" value="TPR_12"/>
    <property type="match status" value="1"/>
</dbReference>
<feature type="repeat" description="TPR" evidence="1">
    <location>
        <begin position="147"/>
        <end position="180"/>
    </location>
</feature>
<feature type="chain" id="PRO_5043795750" evidence="3">
    <location>
        <begin position="30"/>
        <end position="718"/>
    </location>
</feature>
<dbReference type="CDD" id="cd22890">
    <property type="entry name" value="ChiS-DBD"/>
    <property type="match status" value="1"/>
</dbReference>
<dbReference type="SMART" id="SM00091">
    <property type="entry name" value="PAS"/>
    <property type="match status" value="1"/>
</dbReference>
<dbReference type="InterPro" id="IPR035965">
    <property type="entry name" value="PAS-like_dom_sf"/>
</dbReference>
<dbReference type="Gene3D" id="1.25.40.10">
    <property type="entry name" value="Tetratricopeptide repeat domain"/>
    <property type="match status" value="1"/>
</dbReference>
<dbReference type="InterPro" id="IPR011990">
    <property type="entry name" value="TPR-like_helical_dom_sf"/>
</dbReference>
<keyword evidence="2" id="KW-0812">Transmembrane</keyword>
<organism evidence="5">
    <name type="scientific">Lysobacter firmicutimachus</name>
    <dbReference type="NCBI Taxonomy" id="1792846"/>
    <lineage>
        <taxon>Bacteria</taxon>
        <taxon>Pseudomonadati</taxon>
        <taxon>Pseudomonadota</taxon>
        <taxon>Gammaproteobacteria</taxon>
        <taxon>Lysobacterales</taxon>
        <taxon>Lysobacteraceae</taxon>
        <taxon>Lysobacter</taxon>
    </lineage>
</organism>
<gene>
    <name evidence="5" type="ORF">ABU614_22935</name>
</gene>
<evidence type="ECO:0000256" key="2">
    <source>
        <dbReference type="SAM" id="Phobius"/>
    </source>
</evidence>
<dbReference type="AlphaFoldDB" id="A0AAU8MS79"/>
<dbReference type="PANTHER" id="PTHR10098:SF108">
    <property type="entry name" value="TETRATRICOPEPTIDE REPEAT PROTEIN 28"/>
    <property type="match status" value="1"/>
</dbReference>
<dbReference type="InterPro" id="IPR000014">
    <property type="entry name" value="PAS"/>
</dbReference>
<name>A0AAU8MS79_9GAMM</name>
<keyword evidence="2" id="KW-1133">Transmembrane helix</keyword>
<keyword evidence="1" id="KW-0802">TPR repeat</keyword>
<feature type="signal peptide" evidence="3">
    <location>
        <begin position="1"/>
        <end position="29"/>
    </location>
</feature>
<keyword evidence="3" id="KW-0732">Signal</keyword>
<evidence type="ECO:0000256" key="3">
    <source>
        <dbReference type="SAM" id="SignalP"/>
    </source>
</evidence>
<dbReference type="InterPro" id="IPR019734">
    <property type="entry name" value="TPR_rpt"/>
</dbReference>
<keyword evidence="2" id="KW-0472">Membrane</keyword>
<dbReference type="Gene3D" id="3.30.450.20">
    <property type="entry name" value="PAS domain"/>
    <property type="match status" value="1"/>
</dbReference>
<accession>A0AAU8MS79</accession>
<dbReference type="SUPFAM" id="SSF48452">
    <property type="entry name" value="TPR-like"/>
    <property type="match status" value="2"/>
</dbReference>
<dbReference type="SMART" id="SM00028">
    <property type="entry name" value="TPR"/>
    <property type="match status" value="5"/>
</dbReference>
<dbReference type="InterPro" id="IPR013656">
    <property type="entry name" value="PAS_4"/>
</dbReference>
<dbReference type="RefSeq" id="WP_363797999.1">
    <property type="nucleotide sequence ID" value="NZ_CP159925.1"/>
</dbReference>
<dbReference type="SUPFAM" id="SSF55785">
    <property type="entry name" value="PYP-like sensor domain (PAS domain)"/>
    <property type="match status" value="1"/>
</dbReference>
<dbReference type="Pfam" id="PF13181">
    <property type="entry name" value="TPR_8"/>
    <property type="match status" value="1"/>
</dbReference>
<evidence type="ECO:0000313" key="5">
    <source>
        <dbReference type="EMBL" id="XCO75158.1"/>
    </source>
</evidence>
<evidence type="ECO:0000256" key="1">
    <source>
        <dbReference type="PROSITE-ProRule" id="PRU00339"/>
    </source>
</evidence>
<sequence length="718" mass="78688">MAEDRGSPWRRAAVWVAMCGGWLPAPALAQATDLAPACKPVDAPTVRADPQACRRRYLLQGVRESDLQTLYRAADAKRSGGDLDGAGDALDCAQAVAGAAAGWPTDYELVRRRGVLDYYRECTAEALTRFRRALHLAQRHEDRAAEAKSWNNVGSALRRLGDYRGALQAFLASLRVQRDARDPALGPVLNNIADIYRDLGDTGNAERHYQQALSEFRRIGNKIEAAHVLQSLGALALEAGDPAGAERLLEQALAGYVEGGERTYQLRLHAELARVALARDDAVKARRWSERGLALAVAAGARPPAPLQLQAARAARLLGEPRAALVRVKDALAQLPAQDSDRPALLAELAADHEALGEWPQALTALRESENAARRLREARYDREMKWMQLRFETAERDRTIAALAAENRLRAASLRQRTLALWLTAVSAVAAVLGLIVFFLRRQQRARLAEAARQARLAEEVDYYRRAAADLGVDRTRLQAALDSREDAVLILDAGGQVVAANRSAGRLLGQTGGADGALPGRAFGELLDEPAAAALAQALARLEESSAPQRFEFRPRDGERLQARLSETGQGEGSVVLGLQPLAAEAAAADPAPAPVPIEVEHDAGDEEMRSSFRRALVELMLAVVEAWERSTGQGRLELAEKSRIWRVTVDDGRLRARAMERYLSLAKLPRQPRWRDVLRSGYYVLAECPLEEAVRSELQRHVDAVLTYTRRHALV</sequence>
<feature type="domain" description="PAS" evidence="4">
    <location>
        <begin position="475"/>
        <end position="511"/>
    </location>
</feature>
<protein>
    <submittedName>
        <fullName evidence="5">Tetratricopeptide repeat protein</fullName>
    </submittedName>
</protein>
<dbReference type="CDD" id="cd00130">
    <property type="entry name" value="PAS"/>
    <property type="match status" value="1"/>
</dbReference>
<feature type="transmembrane region" description="Helical" evidence="2">
    <location>
        <begin position="420"/>
        <end position="441"/>
    </location>
</feature>
<dbReference type="PANTHER" id="PTHR10098">
    <property type="entry name" value="RAPSYN-RELATED"/>
    <property type="match status" value="1"/>
</dbReference>
<dbReference type="PROSITE" id="PS50005">
    <property type="entry name" value="TPR"/>
    <property type="match status" value="1"/>
</dbReference>
<dbReference type="Pfam" id="PF08448">
    <property type="entry name" value="PAS_4"/>
    <property type="match status" value="1"/>
</dbReference>
<reference evidence="5" key="1">
    <citation type="submission" date="2024-06" db="EMBL/GenBank/DDBJ databases">
        <authorList>
            <person name="Li S."/>
        </authorList>
    </citation>
    <scope>NUCLEOTIDE SEQUENCE</scope>
    <source>
        <strain evidence="5">SR10</strain>
    </source>
</reference>